<feature type="domain" description="ABC3 transporter permease C-terminal" evidence="8">
    <location>
        <begin position="548"/>
        <end position="669"/>
    </location>
</feature>
<feature type="domain" description="ABC3 transporter permease C-terminal" evidence="8">
    <location>
        <begin position="941"/>
        <end position="1050"/>
    </location>
</feature>
<dbReference type="InterPro" id="IPR003838">
    <property type="entry name" value="ABC3_permease_C"/>
</dbReference>
<dbReference type="GO" id="GO:0005886">
    <property type="term" value="C:plasma membrane"/>
    <property type="evidence" value="ECO:0007669"/>
    <property type="project" value="UniProtKB-SubCell"/>
</dbReference>
<keyword evidence="5 7" id="KW-0472">Membrane</keyword>
<reference evidence="9 10" key="1">
    <citation type="submission" date="2016-02" db="EMBL/GenBank/DDBJ databases">
        <title>Genome sequence of Tissierella creatinophila DSM 6911.</title>
        <authorList>
            <person name="Poehlein A."/>
            <person name="Daniel R."/>
        </authorList>
    </citation>
    <scope>NUCLEOTIDE SEQUENCE [LARGE SCALE GENOMIC DNA]</scope>
    <source>
        <strain evidence="9 10">DSM 6911</strain>
    </source>
</reference>
<dbReference type="PANTHER" id="PTHR30287:SF1">
    <property type="entry name" value="INNER MEMBRANE PROTEIN"/>
    <property type="match status" value="1"/>
</dbReference>
<comment type="subcellular location">
    <subcellularLocation>
        <location evidence="1">Cell membrane</location>
        <topology evidence="1">Multi-pass membrane protein</topology>
    </subcellularLocation>
</comment>
<proteinExistence type="predicted"/>
<accession>A0A1U7M8Q1</accession>
<keyword evidence="4 7" id="KW-1133">Transmembrane helix</keyword>
<protein>
    <submittedName>
        <fullName evidence="9">Chromosome partition protein Smc</fullName>
    </submittedName>
</protein>
<keyword evidence="3 7" id="KW-0812">Transmembrane</keyword>
<name>A0A1U7M8Q1_TISCR</name>
<dbReference type="Pfam" id="PF02687">
    <property type="entry name" value="FtsX"/>
    <property type="match status" value="2"/>
</dbReference>
<evidence type="ECO:0000256" key="3">
    <source>
        <dbReference type="ARBA" id="ARBA00022692"/>
    </source>
</evidence>
<dbReference type="Proteomes" id="UP000186112">
    <property type="component" value="Unassembled WGS sequence"/>
</dbReference>
<evidence type="ECO:0000256" key="5">
    <source>
        <dbReference type="ARBA" id="ARBA00023136"/>
    </source>
</evidence>
<feature type="transmembrane region" description="Helical" evidence="7">
    <location>
        <begin position="714"/>
        <end position="734"/>
    </location>
</feature>
<dbReference type="InterPro" id="IPR038766">
    <property type="entry name" value="Membrane_comp_ABC_pdt"/>
</dbReference>
<dbReference type="EMBL" id="LTDM01000004">
    <property type="protein sequence ID" value="OLS03677.1"/>
    <property type="molecule type" value="Genomic_DNA"/>
</dbReference>
<feature type="transmembrane region" description="Helical" evidence="7">
    <location>
        <begin position="590"/>
        <end position="621"/>
    </location>
</feature>
<feature type="transmembrane region" description="Helical" evidence="7">
    <location>
        <begin position="21"/>
        <end position="41"/>
    </location>
</feature>
<evidence type="ECO:0000256" key="4">
    <source>
        <dbReference type="ARBA" id="ARBA00022989"/>
    </source>
</evidence>
<feature type="transmembrane region" description="Helical" evidence="7">
    <location>
        <begin position="1032"/>
        <end position="1050"/>
    </location>
</feature>
<keyword evidence="2" id="KW-1003">Cell membrane</keyword>
<dbReference type="AlphaFoldDB" id="A0A1U7M8Q1"/>
<dbReference type="OrthoDB" id="5137249at2"/>
<evidence type="ECO:0000313" key="10">
    <source>
        <dbReference type="Proteomes" id="UP000186112"/>
    </source>
</evidence>
<evidence type="ECO:0000256" key="1">
    <source>
        <dbReference type="ARBA" id="ARBA00004651"/>
    </source>
</evidence>
<feature type="transmembrane region" description="Helical" evidence="7">
    <location>
        <begin position="548"/>
        <end position="569"/>
    </location>
</feature>
<keyword evidence="10" id="KW-1185">Reference proteome</keyword>
<evidence type="ECO:0000256" key="6">
    <source>
        <dbReference type="SAM" id="MobiDB-lite"/>
    </source>
</evidence>
<dbReference type="RefSeq" id="WP_075724545.1">
    <property type="nucleotide sequence ID" value="NZ_LTDM01000004.1"/>
</dbReference>
<comment type="caution">
    <text evidence="9">The sequence shown here is derived from an EMBL/GenBank/DDBJ whole genome shotgun (WGS) entry which is preliminary data.</text>
</comment>
<feature type="transmembrane region" description="Helical" evidence="7">
    <location>
        <begin position="937"/>
        <end position="957"/>
    </location>
</feature>
<evidence type="ECO:0000256" key="2">
    <source>
        <dbReference type="ARBA" id="ARBA00022475"/>
    </source>
</evidence>
<evidence type="ECO:0000259" key="8">
    <source>
        <dbReference type="Pfam" id="PF02687"/>
    </source>
</evidence>
<evidence type="ECO:0000256" key="7">
    <source>
        <dbReference type="SAM" id="Phobius"/>
    </source>
</evidence>
<organism evidence="9 10">
    <name type="scientific">Tissierella creatinophila DSM 6911</name>
    <dbReference type="NCBI Taxonomy" id="1123403"/>
    <lineage>
        <taxon>Bacteria</taxon>
        <taxon>Bacillati</taxon>
        <taxon>Bacillota</taxon>
        <taxon>Tissierellia</taxon>
        <taxon>Tissierellales</taxon>
        <taxon>Tissierellaceae</taxon>
        <taxon>Tissierella</taxon>
    </lineage>
</organism>
<feature type="region of interest" description="Disordered" evidence="6">
    <location>
        <begin position="438"/>
        <end position="475"/>
    </location>
</feature>
<feature type="compositionally biased region" description="Basic and acidic residues" evidence="6">
    <location>
        <begin position="445"/>
        <end position="468"/>
    </location>
</feature>
<feature type="transmembrane region" description="Helical" evidence="7">
    <location>
        <begin position="990"/>
        <end position="1012"/>
    </location>
</feature>
<gene>
    <name evidence="9" type="primary">smc_1</name>
    <name evidence="9" type="ORF">TICRE_03730</name>
</gene>
<sequence length="1067" mass="121895">MKKRALKKDIFRNIKGSPGRFIAIVAIIALGVAFFSGLKIAPEDMKFTADKYYDDYNLMDLRIVSNLGLTNEDVDEIKKIEGVKEVSGAYTLDALAKAGEKEIALRVHSFKDKDGINTARLLKGRFPEKEDECIIEVENQNLLKVEIGSKIKLVSGKKEALEESLRNTEFTVVGFIQSPYYLSFEKGSTNIGNGQLRDFIMIQEENFKTDIFTDIFVGVEGAKELNSYKDEYFDVVNPVEKRIKAISKERQEIRYKEIYTEVKEELDKGRREYEEEESKAQRELDKALEKIEEGRIEIEDGEKELKRNENKFYTAIKNGKVEIENAEKKIKNGEAQYQKGLKEFNENKEQAQPQFQKAEKDLNKAKSAIALLEGNISQIEMALKNPELPEEEKINLESQLKELKTTLSNTKIQYETGKKELVKNKEELRIAQKKLNDTKAQLDSSRNRLENEKAKLSSEEKKGEKEFQNARADLTNAKKDLEAGEKEYKEEKQNAEEELDKALRKIEKGERDLKKLEKAKWHVLNRKKHYSYVDYGQSADRIDALSKVFPVFFALVAALVTLTTMTRMVDEQRINIGTLKALGYRKKDIAFKYIFYAFIATTIGVIIGIAVGYTVFPIIIFNAYALMYVMPPVILNFNFKLAGSIALAAIALTTGTSYIASSNELKENPSSLMRPKAPRLGKMILLEKMPIIWNRFNFSYKVTVRNLFRYKRRFFMTIFGIAGCTALILAGFGIKDSIKTVVNEQFGNIFSYDMQVGLDSEGLKVLDKEKSIEEYKLTFSEGGKISFDNKEKDISIIVPRDTKNLNKFIQLKDRKSGKDIDLNDGLIITEGMSRTLELKKGDVVVLSNSDAKKIETKVGGITENYTSNYIYMTPEKYRELFKEPLEYNEALVILKDDSKENEEQITKSLINNDGINNIGVLSTDRKNLKDIITSLDYVVILMTFSAGALAFVVLYNLTNINISERIREIATIKVLGFYDREVSAYIYRENVILTIIGTFTGLVIGIFLHRFIIETVEMESLMLGLKLHRNSYIYASILTILFSLIVNIVMHYKLKKVKMVESLKSVD</sequence>
<evidence type="ECO:0000313" key="9">
    <source>
        <dbReference type="EMBL" id="OLS03677.1"/>
    </source>
</evidence>
<dbReference type="PANTHER" id="PTHR30287">
    <property type="entry name" value="MEMBRANE COMPONENT OF PREDICTED ABC SUPERFAMILY METABOLITE UPTAKE TRANSPORTER"/>
    <property type="match status" value="1"/>
</dbReference>